<name>A0A165H0S3_XYLHT</name>
<dbReference type="OMA" id="MFNHAPT"/>
<dbReference type="OrthoDB" id="10264777at2759"/>
<dbReference type="FunFam" id="3.20.20.140:FF:000065">
    <property type="entry name" value="N-acetylglucosamine-6-phosphate deacetylase"/>
    <property type="match status" value="1"/>
</dbReference>
<keyword evidence="5" id="KW-1185">Reference proteome</keyword>
<dbReference type="Proteomes" id="UP000076632">
    <property type="component" value="Unassembled WGS sequence"/>
</dbReference>
<protein>
    <submittedName>
        <fullName evidence="4">Carbohydrate esterase family 9 protein</fullName>
    </submittedName>
</protein>
<dbReference type="InterPro" id="IPR006680">
    <property type="entry name" value="Amidohydro-rel"/>
</dbReference>
<evidence type="ECO:0000259" key="3">
    <source>
        <dbReference type="Pfam" id="PF01979"/>
    </source>
</evidence>
<keyword evidence="1" id="KW-0378">Hydrolase</keyword>
<organism evidence="4 5">
    <name type="scientific">Xylona heveae (strain CBS 132557 / TC161)</name>
    <dbReference type="NCBI Taxonomy" id="1328760"/>
    <lineage>
        <taxon>Eukaryota</taxon>
        <taxon>Fungi</taxon>
        <taxon>Dikarya</taxon>
        <taxon>Ascomycota</taxon>
        <taxon>Pezizomycotina</taxon>
        <taxon>Xylonomycetes</taxon>
        <taxon>Xylonales</taxon>
        <taxon>Xylonaceae</taxon>
        <taxon>Xylona</taxon>
    </lineage>
</organism>
<dbReference type="InParanoid" id="A0A165H0S3"/>
<dbReference type="GeneID" id="28899039"/>
<reference evidence="4 5" key="1">
    <citation type="journal article" date="2016" name="Fungal Biol.">
        <title>The genome of Xylona heveae provides a window into fungal endophytism.</title>
        <authorList>
            <person name="Gazis R."/>
            <person name="Kuo A."/>
            <person name="Riley R."/>
            <person name="LaButti K."/>
            <person name="Lipzen A."/>
            <person name="Lin J."/>
            <person name="Amirebrahimi M."/>
            <person name="Hesse C.N."/>
            <person name="Spatafora J.W."/>
            <person name="Henrissat B."/>
            <person name="Hainaut M."/>
            <person name="Grigoriev I.V."/>
            <person name="Hibbett D.S."/>
        </authorList>
    </citation>
    <scope>NUCLEOTIDE SEQUENCE [LARGE SCALE GENOMIC DNA]</scope>
    <source>
        <strain evidence="4 5">TC161</strain>
    </source>
</reference>
<evidence type="ECO:0000256" key="1">
    <source>
        <dbReference type="ARBA" id="ARBA00022801"/>
    </source>
</evidence>
<dbReference type="AlphaFoldDB" id="A0A165H0S3"/>
<dbReference type="InterPro" id="IPR011059">
    <property type="entry name" value="Metal-dep_hydrolase_composite"/>
</dbReference>
<dbReference type="SUPFAM" id="SSF51556">
    <property type="entry name" value="Metallo-dependent hydrolases"/>
    <property type="match status" value="1"/>
</dbReference>
<sequence length="511" mass="54189">MTTTLHSIATAPTAGVIKLTNCFLIKGDELAAEDLWISSRTGKILDGQDTFYGGQTLPDATVDLGGRIVSPGFIDVQLNGAFGFDFSVVPEDLEHYSQGVRRVGQGLIKTGVTSYLPTLTSQRSEVYHKTLRYLGPSGGARRAEDGSESLGAHCEGPFISPGKHGIHSRDVLLSAPRGFPDLVECYGKSNLGDAAPIRDNDDDPFAAPLPIKMITAAPEVGRIAAAIPEITSRNIIYSIGHSEATFEEATAAVEAGATMITHLFNAMRPLHHRNPGIFGVLGRKPEPASTNTTRPPYFGIIADGQHLHPTTVKIAYNAHPDGFILVTDATPLVGLPDGLYDATNGMRILKRGIAVTSEDSKTIAGSSITLIECATNFLNWTGSSLPQTIKTITLTPAKMLGLGNVKGTLESGADADLVVLRVVDAADGAVASTGIGEPDTSSSQDLGDKAPDTAGNGLGVPESQRQGRRKSESAIPGLGPTEEHRYTGRKIVLDQVWKFGRKVFDRADCKE</sequence>
<feature type="domain" description="Amidohydrolase-related" evidence="3">
    <location>
        <begin position="68"/>
        <end position="420"/>
    </location>
</feature>
<dbReference type="PANTHER" id="PTHR11113">
    <property type="entry name" value="N-ACETYLGLUCOSAMINE-6-PHOSPHATE DEACETYLASE"/>
    <property type="match status" value="1"/>
</dbReference>
<dbReference type="EMBL" id="KV407458">
    <property type="protein sequence ID" value="KZF22842.1"/>
    <property type="molecule type" value="Genomic_DNA"/>
</dbReference>
<dbReference type="InterPro" id="IPR032466">
    <property type="entry name" value="Metal_Hydrolase"/>
</dbReference>
<proteinExistence type="predicted"/>
<gene>
    <name evidence="4" type="ORF">L228DRAFT_255972</name>
</gene>
<dbReference type="RefSeq" id="XP_018188397.1">
    <property type="nucleotide sequence ID" value="XM_018333902.1"/>
</dbReference>
<feature type="region of interest" description="Disordered" evidence="2">
    <location>
        <begin position="431"/>
        <end position="486"/>
    </location>
</feature>
<dbReference type="SUPFAM" id="SSF51338">
    <property type="entry name" value="Composite domain of metallo-dependent hydrolases"/>
    <property type="match status" value="1"/>
</dbReference>
<evidence type="ECO:0000313" key="5">
    <source>
        <dbReference type="Proteomes" id="UP000076632"/>
    </source>
</evidence>
<dbReference type="PANTHER" id="PTHR11113:SF14">
    <property type="entry name" value="N-ACETYLGLUCOSAMINE-6-PHOSPHATE DEACETYLASE"/>
    <property type="match status" value="1"/>
</dbReference>
<dbReference type="STRING" id="1328760.A0A165H0S3"/>
<evidence type="ECO:0000256" key="2">
    <source>
        <dbReference type="SAM" id="MobiDB-lite"/>
    </source>
</evidence>
<dbReference type="GO" id="GO:0008448">
    <property type="term" value="F:N-acetylglucosamine-6-phosphate deacetylase activity"/>
    <property type="evidence" value="ECO:0007669"/>
    <property type="project" value="TreeGrafter"/>
</dbReference>
<evidence type="ECO:0000313" key="4">
    <source>
        <dbReference type="EMBL" id="KZF22842.1"/>
    </source>
</evidence>
<dbReference type="Pfam" id="PF01979">
    <property type="entry name" value="Amidohydro_1"/>
    <property type="match status" value="1"/>
</dbReference>
<dbReference type="GO" id="GO:0006046">
    <property type="term" value="P:N-acetylglucosamine catabolic process"/>
    <property type="evidence" value="ECO:0007669"/>
    <property type="project" value="TreeGrafter"/>
</dbReference>
<accession>A0A165H0S3</accession>
<dbReference type="Gene3D" id="3.20.20.140">
    <property type="entry name" value="Metal-dependent hydrolases"/>
    <property type="match status" value="1"/>
</dbReference>